<evidence type="ECO:0000313" key="2">
    <source>
        <dbReference type="EMBL" id="AKM12188.1"/>
    </source>
</evidence>
<organism evidence="2 3">
    <name type="scientific">Croceicoccus naphthovorans</name>
    <dbReference type="NCBI Taxonomy" id="1348774"/>
    <lineage>
        <taxon>Bacteria</taxon>
        <taxon>Pseudomonadati</taxon>
        <taxon>Pseudomonadota</taxon>
        <taxon>Alphaproteobacteria</taxon>
        <taxon>Sphingomonadales</taxon>
        <taxon>Erythrobacteraceae</taxon>
        <taxon>Croceicoccus</taxon>
    </lineage>
</organism>
<dbReference type="KEGG" id="cna:AB433_18805"/>
<dbReference type="EMBL" id="CP011772">
    <property type="protein sequence ID" value="AKM12188.1"/>
    <property type="molecule type" value="Genomic_DNA"/>
</dbReference>
<keyword evidence="2" id="KW-0614">Plasmid</keyword>
<dbReference type="PATRIC" id="fig|1348774.3.peg.3967"/>
<proteinExistence type="predicted"/>
<evidence type="ECO:0000256" key="1">
    <source>
        <dbReference type="SAM" id="MobiDB-lite"/>
    </source>
</evidence>
<feature type="region of interest" description="Disordered" evidence="1">
    <location>
        <begin position="1"/>
        <end position="117"/>
    </location>
</feature>
<name>A0A0G3XNQ8_9SPHN</name>
<feature type="compositionally biased region" description="Basic and acidic residues" evidence="1">
    <location>
        <begin position="35"/>
        <end position="45"/>
    </location>
</feature>
<keyword evidence="3" id="KW-1185">Reference proteome</keyword>
<sequence length="117" mass="12543">MIVAGTMAFTAASNAQTAEPDRRQPQAVQSEPVETDTRKSGENPLHEASGTTHENALYKAPQAATDGSGGGNADDTEDANQRIWPFKGKKLRKLPHDLDTTLDPIDETDPCPTLPCN</sequence>
<reference evidence="2 3" key="1">
    <citation type="submission" date="2015-06" db="EMBL/GenBank/DDBJ databases">
        <authorList>
            <person name="Zeng Y."/>
            <person name="Huang Y."/>
        </authorList>
    </citation>
    <scope>NUCLEOTIDE SEQUENCE [LARGE SCALE GENOMIC DNA]</scope>
    <source>
        <strain evidence="2 3">PQ-2</strain>
        <plasmid evidence="3">Plasmid p2</plasmid>
    </source>
</reference>
<accession>A0A0G3XNQ8</accession>
<protein>
    <submittedName>
        <fullName evidence="2">Uncharacterized protein</fullName>
    </submittedName>
</protein>
<evidence type="ECO:0000313" key="3">
    <source>
        <dbReference type="Proteomes" id="UP000035287"/>
    </source>
</evidence>
<dbReference type="Proteomes" id="UP000035287">
    <property type="component" value="Plasmid p2"/>
</dbReference>
<dbReference type="RefSeq" id="WP_007016030.1">
    <property type="nucleotide sequence ID" value="NZ_JACIEL010000014.1"/>
</dbReference>
<gene>
    <name evidence="2" type="ORF">AB433_18805</name>
</gene>
<geneLocation type="plasmid" evidence="2 3">
    <name>p2</name>
</geneLocation>
<dbReference type="AlphaFoldDB" id="A0A0G3XNQ8"/>